<dbReference type="Proteomes" id="UP001501436">
    <property type="component" value="Unassembled WGS sequence"/>
</dbReference>
<proteinExistence type="predicted"/>
<protein>
    <submittedName>
        <fullName evidence="2">DUF1772 domain-containing protein</fullName>
    </submittedName>
</protein>
<feature type="transmembrane region" description="Helical" evidence="1">
    <location>
        <begin position="6"/>
        <end position="29"/>
    </location>
</feature>
<dbReference type="RefSeq" id="WP_345331368.1">
    <property type="nucleotide sequence ID" value="NZ_BAABJI010000002.1"/>
</dbReference>
<gene>
    <name evidence="2" type="ORF">GCM10023313_23240</name>
</gene>
<sequence length="154" mass="16553">MLVNQILAMLAMLATGVVYGTDVFHAIVVKKAATLSSDQAIADLIGHTHLIAGKKMPIIGATAILSSLILTAINYNTDIAIFFALTLIALISHVTIYIKIAKPINDRMSQAALEKRTPTDIRQLQQLWDSVIIYRAALLTIAMIALTAGLSAVK</sequence>
<evidence type="ECO:0000313" key="3">
    <source>
        <dbReference type="Proteomes" id="UP001501436"/>
    </source>
</evidence>
<name>A0ABP9FVH7_9SPHI</name>
<keyword evidence="1" id="KW-0812">Transmembrane</keyword>
<feature type="transmembrane region" description="Helical" evidence="1">
    <location>
        <begin position="132"/>
        <end position="153"/>
    </location>
</feature>
<feature type="transmembrane region" description="Helical" evidence="1">
    <location>
        <begin position="79"/>
        <end position="98"/>
    </location>
</feature>
<keyword evidence="1" id="KW-1133">Transmembrane helix</keyword>
<comment type="caution">
    <text evidence="2">The sequence shown here is derived from an EMBL/GenBank/DDBJ whole genome shotgun (WGS) entry which is preliminary data.</text>
</comment>
<accession>A0ABP9FVH7</accession>
<dbReference type="EMBL" id="BAABJI010000002">
    <property type="protein sequence ID" value="GAA4918942.1"/>
    <property type="molecule type" value="Genomic_DNA"/>
</dbReference>
<organism evidence="2 3">
    <name type="scientific">Mucilaginibacter defluvii</name>
    <dbReference type="NCBI Taxonomy" id="1196019"/>
    <lineage>
        <taxon>Bacteria</taxon>
        <taxon>Pseudomonadati</taxon>
        <taxon>Bacteroidota</taxon>
        <taxon>Sphingobacteriia</taxon>
        <taxon>Sphingobacteriales</taxon>
        <taxon>Sphingobacteriaceae</taxon>
        <taxon>Mucilaginibacter</taxon>
    </lineage>
</organism>
<evidence type="ECO:0000256" key="1">
    <source>
        <dbReference type="SAM" id="Phobius"/>
    </source>
</evidence>
<keyword evidence="1" id="KW-0472">Membrane</keyword>
<keyword evidence="3" id="KW-1185">Reference proteome</keyword>
<evidence type="ECO:0000313" key="2">
    <source>
        <dbReference type="EMBL" id="GAA4918942.1"/>
    </source>
</evidence>
<reference evidence="3" key="1">
    <citation type="journal article" date="2019" name="Int. J. Syst. Evol. Microbiol.">
        <title>The Global Catalogue of Microorganisms (GCM) 10K type strain sequencing project: providing services to taxonomists for standard genome sequencing and annotation.</title>
        <authorList>
            <consortium name="The Broad Institute Genomics Platform"/>
            <consortium name="The Broad Institute Genome Sequencing Center for Infectious Disease"/>
            <person name="Wu L."/>
            <person name="Ma J."/>
        </authorList>
    </citation>
    <scope>NUCLEOTIDE SEQUENCE [LARGE SCALE GENOMIC DNA]</scope>
    <source>
        <strain evidence="3">JCM 18283</strain>
    </source>
</reference>